<organism evidence="1 2">
    <name type="scientific">Paratrimastix pyriformis</name>
    <dbReference type="NCBI Taxonomy" id="342808"/>
    <lineage>
        <taxon>Eukaryota</taxon>
        <taxon>Metamonada</taxon>
        <taxon>Preaxostyla</taxon>
        <taxon>Paratrimastigidae</taxon>
        <taxon>Paratrimastix</taxon>
    </lineage>
</organism>
<name>A0ABQ8UU66_9EUKA</name>
<dbReference type="InterPro" id="IPR032675">
    <property type="entry name" value="LRR_dom_sf"/>
</dbReference>
<dbReference type="EMBL" id="JAPMOS010000005">
    <property type="protein sequence ID" value="KAJ4461898.1"/>
    <property type="molecule type" value="Genomic_DNA"/>
</dbReference>
<comment type="caution">
    <text evidence="1">The sequence shown here is derived from an EMBL/GenBank/DDBJ whole genome shotgun (WGS) entry which is preliminary data.</text>
</comment>
<dbReference type="SUPFAM" id="SSF52047">
    <property type="entry name" value="RNI-like"/>
    <property type="match status" value="1"/>
</dbReference>
<dbReference type="Gene3D" id="3.80.10.10">
    <property type="entry name" value="Ribonuclease Inhibitor"/>
    <property type="match status" value="1"/>
</dbReference>
<sequence length="619" mass="67694">MLENLPIDLLQNLIAMSSDWPLETYCQFIGLSRTLRKKIRGTLHEIDFECPREDLNDDGPTTTPDSQRYAPVLRPATLVALLAPCQNTLRSLALPSGRSLTGCGRAEVSFAGWVDAAFGGGLGGTLRSLTIRSLEGLSSVALHRMLGHLPGLEHFCCPELVDLTLGAADLGSLNPVLPRLPCLQTLRVLYPTCITSPASLNLSLLPHPERLRALTPPPYTATHIELLTGLEELVGCSLEDRIIAALVPTLRRVTIPQAWVRSHITAIPQAAIEFRGPASRCPQATWAHLERATVCVTADDVFTKEELSIVAPRLQHLVATHDGPGPAVTFPRRLEAPLLESLEIRVEYEIGKIELKCPMLRSLTLCEVASVPPLLWRCSDERFDRLQTLNIKRIWRRSCPILNLATARAAFGLVPNLTTLKGIALTDPAHLPILADLCSGALLPHLAHLDAVTTTRPKGLRLPCSPSLRVLTLHLENPLPRHILRIVGPGLVRLQVEATRMPPLAIEAPRLRCCRLAARSYQPTVHLAAPALRWLSFECHNDNLSALVAVLACLPALTQLRLVVPWLPAVVPQILTTAIRSSTWTSCWWLLPDGDPGGLGQRFPPPTGIPAGCRIATRF</sequence>
<dbReference type="Proteomes" id="UP001141327">
    <property type="component" value="Unassembled WGS sequence"/>
</dbReference>
<keyword evidence="2" id="KW-1185">Reference proteome</keyword>
<evidence type="ECO:0008006" key="3">
    <source>
        <dbReference type="Google" id="ProtNLM"/>
    </source>
</evidence>
<proteinExistence type="predicted"/>
<reference evidence="1" key="1">
    <citation type="journal article" date="2022" name="bioRxiv">
        <title>Genomics of Preaxostyla Flagellates Illuminates Evolutionary Transitions and the Path Towards Mitochondrial Loss.</title>
        <authorList>
            <person name="Novak L.V.F."/>
            <person name="Treitli S.C."/>
            <person name="Pyrih J."/>
            <person name="Halakuc P."/>
            <person name="Pipaliya S.V."/>
            <person name="Vacek V."/>
            <person name="Brzon O."/>
            <person name="Soukal P."/>
            <person name="Eme L."/>
            <person name="Dacks J.B."/>
            <person name="Karnkowska A."/>
            <person name="Elias M."/>
            <person name="Hampl V."/>
        </authorList>
    </citation>
    <scope>NUCLEOTIDE SEQUENCE</scope>
    <source>
        <strain evidence="1">RCP-MX</strain>
    </source>
</reference>
<gene>
    <name evidence="1" type="ORF">PAPYR_1594</name>
</gene>
<evidence type="ECO:0000313" key="1">
    <source>
        <dbReference type="EMBL" id="KAJ4461898.1"/>
    </source>
</evidence>
<protein>
    <recommendedName>
        <fullName evidence="3">F-box domain-containing protein</fullName>
    </recommendedName>
</protein>
<evidence type="ECO:0000313" key="2">
    <source>
        <dbReference type="Proteomes" id="UP001141327"/>
    </source>
</evidence>
<accession>A0ABQ8UU66</accession>